<comment type="caution">
    <text evidence="3">The sequence shown here is derived from an EMBL/GenBank/DDBJ whole genome shotgun (WGS) entry which is preliminary data.</text>
</comment>
<organism evidence="3 4">
    <name type="scientific">Corallococcus exiguus</name>
    <dbReference type="NCBI Taxonomy" id="83462"/>
    <lineage>
        <taxon>Bacteria</taxon>
        <taxon>Pseudomonadati</taxon>
        <taxon>Myxococcota</taxon>
        <taxon>Myxococcia</taxon>
        <taxon>Myxococcales</taxon>
        <taxon>Cystobacterineae</taxon>
        <taxon>Myxococcaceae</taxon>
        <taxon>Corallococcus</taxon>
    </lineage>
</organism>
<dbReference type="PANTHER" id="PTHR36846">
    <property type="entry name" value="PROTEIN VIAA"/>
    <property type="match status" value="1"/>
</dbReference>
<dbReference type="GO" id="GO:0005829">
    <property type="term" value="C:cytosol"/>
    <property type="evidence" value="ECO:0007669"/>
    <property type="project" value="TreeGrafter"/>
</dbReference>
<proteinExistence type="predicted"/>
<dbReference type="SUPFAM" id="SSF53300">
    <property type="entry name" value="vWA-like"/>
    <property type="match status" value="1"/>
</dbReference>
<feature type="domain" description="VWFA" evidence="2">
    <location>
        <begin position="367"/>
        <end position="471"/>
    </location>
</feature>
<evidence type="ECO:0000313" key="3">
    <source>
        <dbReference type="EMBL" id="NBC42850.1"/>
    </source>
</evidence>
<evidence type="ECO:0000259" key="2">
    <source>
        <dbReference type="Pfam" id="PF13519"/>
    </source>
</evidence>
<evidence type="ECO:0000256" key="1">
    <source>
        <dbReference type="SAM" id="MobiDB-lite"/>
    </source>
</evidence>
<protein>
    <submittedName>
        <fullName evidence="3">VWA domain-containing protein</fullName>
    </submittedName>
</protein>
<dbReference type="Proteomes" id="UP000537825">
    <property type="component" value="Unassembled WGS sequence"/>
</dbReference>
<dbReference type="InterPro" id="IPR036465">
    <property type="entry name" value="vWFA_dom_sf"/>
</dbReference>
<dbReference type="AlphaFoldDB" id="A0A7X4YCW1"/>
<accession>A0A7X4YCW1</accession>
<dbReference type="Gene3D" id="3.40.50.410">
    <property type="entry name" value="von Willebrand factor, type A domain"/>
    <property type="match status" value="1"/>
</dbReference>
<sequence length="540" mass="59779">MIEAGGFNANALERRYELLDRLPSSLFHAAAVNLNGTLRDRVAGVLQWHSALMDGSLPSLEGLSWPDRPTAELLQQELTDLRLPHFCKGEASLVEALLLDVLEGTATVAQKCAEWEAAQLRELMKQERARRQKAQAASGTSPSEPTTFKAKGRTVVLEEPLDASTLATLQEEAARLAKNQGQAVLRERIQMAWQERVRIWAQLEEVFGELAMMLGRGWDLGRGLFRSRGWLEVARLRELLEKLPALRHLIQVLGRMKTSEDASQPPVMETVIGPMRRVHEERREVRSPFARSETRGIERSGDIQRMLPPEAVLLGHPTLRRLWHARRAERTLLTYKVDGTVLERFQTEREALEAQQRASPPMTRGPILICLDTSGSMTGLPETVAKALVLESVRVAFTEKRACYLYSFSGPGDVAEHELSLTESGLARLMAFLTHSFAGGTDVEAPLERAVSRLDSEAWSRSDLLLVSDGEFAVSEKTRGLMAQASARKGMRAQGVLIGTGHGASMSALCSQVHRFSDWQSLLESPGKKPTAARAEGCSL</sequence>
<keyword evidence="4" id="KW-1185">Reference proteome</keyword>
<evidence type="ECO:0000313" key="4">
    <source>
        <dbReference type="Proteomes" id="UP000537825"/>
    </source>
</evidence>
<feature type="region of interest" description="Disordered" evidence="1">
    <location>
        <begin position="128"/>
        <end position="148"/>
    </location>
</feature>
<dbReference type="PANTHER" id="PTHR36846:SF1">
    <property type="entry name" value="PROTEIN VIAA"/>
    <property type="match status" value="1"/>
</dbReference>
<dbReference type="RefSeq" id="WP_139915661.1">
    <property type="nucleotide sequence ID" value="NZ_CBCSLE010000021.1"/>
</dbReference>
<name>A0A7X4YCW1_9BACT</name>
<gene>
    <name evidence="3" type="ORF">GTZ93_23900</name>
</gene>
<dbReference type="EMBL" id="JAAAPK010000006">
    <property type="protein sequence ID" value="NBC42850.1"/>
    <property type="molecule type" value="Genomic_DNA"/>
</dbReference>
<reference evidence="3 4" key="1">
    <citation type="submission" date="2020-01" db="EMBL/GenBank/DDBJ databases">
        <title>The draft genome sequence of Corallococcus exiguus DSM 14696.</title>
        <authorList>
            <person name="Zhang X."/>
            <person name="Zhu H."/>
        </authorList>
    </citation>
    <scope>NUCLEOTIDE SEQUENCE [LARGE SCALE GENOMIC DNA]</scope>
    <source>
        <strain evidence="3 4">DSM 14696</strain>
    </source>
</reference>
<dbReference type="InterPro" id="IPR002035">
    <property type="entry name" value="VWF_A"/>
</dbReference>
<dbReference type="Pfam" id="PF13519">
    <property type="entry name" value="VWA_2"/>
    <property type="match status" value="1"/>
</dbReference>